<reference evidence="1 2" key="1">
    <citation type="journal article" date="2022" name="bioRxiv">
        <title>The genome of the oomycete Peronosclerospora sorghi, a cosmopolitan pathogen of maize and sorghum, is inflated with dispersed pseudogenes.</title>
        <authorList>
            <person name="Fletcher K."/>
            <person name="Martin F."/>
            <person name="Isakeit T."/>
            <person name="Cavanaugh K."/>
            <person name="Magill C."/>
            <person name="Michelmore R."/>
        </authorList>
    </citation>
    <scope>NUCLEOTIDE SEQUENCE [LARGE SCALE GENOMIC DNA]</scope>
    <source>
        <strain evidence="1">P6</strain>
    </source>
</reference>
<evidence type="ECO:0000313" key="1">
    <source>
        <dbReference type="EMBL" id="KAI9907111.1"/>
    </source>
</evidence>
<name>A0ACC0VMU5_9STRA</name>
<gene>
    <name evidence="1" type="ORF">PsorP6_016365</name>
</gene>
<dbReference type="Proteomes" id="UP001163321">
    <property type="component" value="Chromosome 8"/>
</dbReference>
<organism evidence="1 2">
    <name type="scientific">Peronosclerospora sorghi</name>
    <dbReference type="NCBI Taxonomy" id="230839"/>
    <lineage>
        <taxon>Eukaryota</taxon>
        <taxon>Sar</taxon>
        <taxon>Stramenopiles</taxon>
        <taxon>Oomycota</taxon>
        <taxon>Peronosporomycetes</taxon>
        <taxon>Peronosporales</taxon>
        <taxon>Peronosporaceae</taxon>
        <taxon>Peronosclerospora</taxon>
    </lineage>
</organism>
<protein>
    <submittedName>
        <fullName evidence="1">Uncharacterized protein</fullName>
    </submittedName>
</protein>
<sequence>MSVECSFQEIPYVSKLKSVISKIISLPTTPTVWIPDVLWNLPSTVIPAPPKKLFDIFPSMQYDDAKNEVEAESLDSENGSARGDDSDGERESERDDDFEGSESYSENSLSDDDADPFADLSEDSNTEFEDGSDDEAARETVK</sequence>
<proteinExistence type="predicted"/>
<dbReference type="EMBL" id="CM047587">
    <property type="protein sequence ID" value="KAI9907111.1"/>
    <property type="molecule type" value="Genomic_DNA"/>
</dbReference>
<comment type="caution">
    <text evidence="1">The sequence shown here is derived from an EMBL/GenBank/DDBJ whole genome shotgun (WGS) entry which is preliminary data.</text>
</comment>
<accession>A0ACC0VMU5</accession>
<keyword evidence="2" id="KW-1185">Reference proteome</keyword>
<evidence type="ECO:0000313" key="2">
    <source>
        <dbReference type="Proteomes" id="UP001163321"/>
    </source>
</evidence>